<proteinExistence type="predicted"/>
<keyword evidence="1" id="KW-0812">Transmembrane</keyword>
<organism evidence="2">
    <name type="scientific">Orpheovirus IHUMI-LCC2</name>
    <dbReference type="NCBI Taxonomy" id="2023057"/>
    <lineage>
        <taxon>Viruses</taxon>
        <taxon>Varidnaviria</taxon>
        <taxon>Bamfordvirae</taxon>
        <taxon>Nucleocytoviricota</taxon>
        <taxon>Megaviricetes</taxon>
        <taxon>Pimascovirales</taxon>
        <taxon>Ocovirineae</taxon>
        <taxon>Orpheoviridae</taxon>
        <taxon>Alphaorpheovirus</taxon>
        <taxon>Alphaorpheovirus massiliense</taxon>
    </lineage>
</organism>
<dbReference type="SUPFAM" id="SSF49299">
    <property type="entry name" value="PKD domain"/>
    <property type="match status" value="1"/>
</dbReference>
<keyword evidence="3" id="KW-1185">Reference proteome</keyword>
<protein>
    <submittedName>
        <fullName evidence="2">Immunoglobulin-like fold protein</fullName>
    </submittedName>
</protein>
<dbReference type="InterPro" id="IPR013783">
    <property type="entry name" value="Ig-like_fold"/>
</dbReference>
<dbReference type="KEGG" id="vg:35381884"/>
<feature type="transmembrane region" description="Helical" evidence="1">
    <location>
        <begin position="675"/>
        <end position="695"/>
    </location>
</feature>
<dbReference type="Proteomes" id="UP000236316">
    <property type="component" value="Segment"/>
</dbReference>
<gene>
    <name evidence="2" type="ORF">ORPV_130</name>
</gene>
<sequence length="741" mass="82714">MAKRGWNTRYAFATFSESESSYTLIFGFTANVDEIKYNLDQYKNGLSNRDTMSSPSSDVISAVVNALNDSRLGWQSPKYIATLNRYAYNSLSKLNILKNLILEKDAFVVFSTKDQGSKVLFQDIVNDMENTVVGSGNTNANNLLNNIQGNWHQLSEFGILSKTKPFVKGATPVLINGTWYIEYFVNKTTVSFVVDEITYIRQIIKNNPPTSYNMTYTIETSISFPYPITDIDNDPITYQVSIIEGVGTYTLNASHITYIPSSDTSLLLIVGSDGCKSANSYVRVNKTSIVFPRPTSKDFSIKLKSNTQMALLLEVTASGTWNVLWGSSKGTINNFIYTPPLNEYNPYGDIYEIVPFQIIDKYGKSDVYMMTVYVYPEYNEEQIVNINEDSSYSGTILLPLSRSELYNVSVVDVTDKGSWTLEENNLRFRPSPDDFGNDYFVISYIVSDLESGVIGYYTTKINVIPINDSPILIPFFDDRVEVWENSTVDITFAGFDIDDAEGTLVSVVSTYQGRGSWKLSRGENLRWTITYTPTPNQSGKNYETIIIYIKDPHGAISNIGVVFIDVKHINRPPVLQVTSPIYTLVGETIILNGNSATDVDDNILQLYMDEKYVVTTDKKIINILLNNISVTYNETGQHFLKLQVWDAESSDSKTIEIIVTDKSVIVTDTGGINTGIVIGSTIGAAVVLGLAVALITRKLAGKGVKDEYFENLMGDSNNANSNPLYEGRYTQGENAIYVQKM</sequence>
<dbReference type="Gene3D" id="2.60.40.10">
    <property type="entry name" value="Immunoglobulins"/>
    <property type="match status" value="1"/>
</dbReference>
<dbReference type="RefSeq" id="YP_009448336.1">
    <property type="nucleotide sequence ID" value="NC_036594.1"/>
</dbReference>
<dbReference type="EMBL" id="LT906555">
    <property type="protein sequence ID" value="SNW62034.1"/>
    <property type="molecule type" value="Genomic_DNA"/>
</dbReference>
<evidence type="ECO:0000313" key="3">
    <source>
        <dbReference type="Proteomes" id="UP000236316"/>
    </source>
</evidence>
<accession>A0A2I2L3C7</accession>
<dbReference type="InterPro" id="IPR035986">
    <property type="entry name" value="PKD_dom_sf"/>
</dbReference>
<dbReference type="Pfam" id="PF17963">
    <property type="entry name" value="Big_9"/>
    <property type="match status" value="1"/>
</dbReference>
<evidence type="ECO:0000256" key="1">
    <source>
        <dbReference type="SAM" id="Phobius"/>
    </source>
</evidence>
<name>A0A2I2L3C7_9VIRU</name>
<keyword evidence="1" id="KW-0472">Membrane</keyword>
<dbReference type="GeneID" id="35381884"/>
<evidence type="ECO:0000313" key="2">
    <source>
        <dbReference type="EMBL" id="SNW62034.1"/>
    </source>
</evidence>
<reference evidence="2" key="1">
    <citation type="submission" date="2017-08" db="EMBL/GenBank/DDBJ databases">
        <authorList>
            <consortium name="Urmite Genomes"/>
        </authorList>
    </citation>
    <scope>NUCLEOTIDE SEQUENCE [LARGE SCALE GENOMIC DNA]</scope>
    <source>
        <strain evidence="2">IHUMI-LCC2</strain>
    </source>
</reference>
<keyword evidence="1" id="KW-1133">Transmembrane helix</keyword>